<accession>A0ABS4G4B1</accession>
<gene>
    <name evidence="1" type="ORF">J2Z34_001864</name>
</gene>
<dbReference type="InterPro" id="IPR023214">
    <property type="entry name" value="HAD_sf"/>
</dbReference>
<dbReference type="Gene3D" id="3.40.50.1000">
    <property type="entry name" value="HAD superfamily/HAD-like"/>
    <property type="match status" value="1"/>
</dbReference>
<reference evidence="1 2" key="1">
    <citation type="submission" date="2021-03" db="EMBL/GenBank/DDBJ databases">
        <title>Genomic Encyclopedia of Type Strains, Phase IV (KMG-IV): sequencing the most valuable type-strain genomes for metagenomic binning, comparative biology and taxonomic classification.</title>
        <authorList>
            <person name="Goeker M."/>
        </authorList>
    </citation>
    <scope>NUCLEOTIDE SEQUENCE [LARGE SCALE GENOMIC DNA]</scope>
    <source>
        <strain evidence="1 2">DSM 6139</strain>
    </source>
</reference>
<dbReference type="PANTHER" id="PTHR18901">
    <property type="entry name" value="2-DEOXYGLUCOSE-6-PHOSPHATE PHOSPHATASE 2"/>
    <property type="match status" value="1"/>
</dbReference>
<dbReference type="InterPro" id="IPR023198">
    <property type="entry name" value="PGP-like_dom2"/>
</dbReference>
<evidence type="ECO:0000313" key="2">
    <source>
        <dbReference type="Proteomes" id="UP001519271"/>
    </source>
</evidence>
<dbReference type="GO" id="GO:0016787">
    <property type="term" value="F:hydrolase activity"/>
    <property type="evidence" value="ECO:0007669"/>
    <property type="project" value="UniProtKB-KW"/>
</dbReference>
<dbReference type="EMBL" id="JAGGKC010000014">
    <property type="protein sequence ID" value="MBP1919375.1"/>
    <property type="molecule type" value="Genomic_DNA"/>
</dbReference>
<dbReference type="Gene3D" id="1.10.150.240">
    <property type="entry name" value="Putative phosphatase, domain 2"/>
    <property type="match status" value="1"/>
</dbReference>
<dbReference type="PANTHER" id="PTHR18901:SF38">
    <property type="entry name" value="PSEUDOURIDINE-5'-PHOSPHATASE"/>
    <property type="match status" value="1"/>
</dbReference>
<dbReference type="CDD" id="cd07505">
    <property type="entry name" value="HAD_BPGM-like"/>
    <property type="match status" value="1"/>
</dbReference>
<dbReference type="InterPro" id="IPR006439">
    <property type="entry name" value="HAD-SF_hydro_IA"/>
</dbReference>
<dbReference type="SFLD" id="SFLDS00003">
    <property type="entry name" value="Haloacid_Dehalogenase"/>
    <property type="match status" value="1"/>
</dbReference>
<dbReference type="Proteomes" id="UP001519271">
    <property type="component" value="Unassembled WGS sequence"/>
</dbReference>
<proteinExistence type="predicted"/>
<protein>
    <submittedName>
        <fullName evidence="1">HAD superfamily hydrolase (TIGR01509 family)</fullName>
    </submittedName>
</protein>
<keyword evidence="2" id="KW-1185">Reference proteome</keyword>
<sequence>MKIKGVILDLDGTIIDSMGMWKNLGEKFLVGLGIRPEEGLSLILAPMGIGEACEYLRKKYALPMNDKEIYEGILSLIEEGYTRTLQLKPYAAEFLERLRAMGVKAVAATATDRALAEAALKRLGVIDLFSGLITEREAGATKKEPEIFLRALNILGTSIEETAVFEDALHALRTAKKAGFITVAVEDEASHGELKEIIRVADVYIETLADWRF</sequence>
<dbReference type="SFLD" id="SFLDG01129">
    <property type="entry name" value="C1.5:_HAD__Beta-PGM__Phosphata"/>
    <property type="match status" value="1"/>
</dbReference>
<dbReference type="NCBIfam" id="TIGR01509">
    <property type="entry name" value="HAD-SF-IA-v3"/>
    <property type="match status" value="1"/>
</dbReference>
<evidence type="ECO:0000313" key="1">
    <source>
        <dbReference type="EMBL" id="MBP1919375.1"/>
    </source>
</evidence>
<name>A0ABS4G4B1_9CLOT</name>
<organism evidence="1 2">
    <name type="scientific">Youngiibacter multivorans</name>
    <dbReference type="NCBI Taxonomy" id="937251"/>
    <lineage>
        <taxon>Bacteria</taxon>
        <taxon>Bacillati</taxon>
        <taxon>Bacillota</taxon>
        <taxon>Clostridia</taxon>
        <taxon>Eubacteriales</taxon>
        <taxon>Clostridiaceae</taxon>
        <taxon>Youngiibacter</taxon>
    </lineage>
</organism>
<dbReference type="InterPro" id="IPR036412">
    <property type="entry name" value="HAD-like_sf"/>
</dbReference>
<keyword evidence="1" id="KW-0378">Hydrolase</keyword>
<dbReference type="SUPFAM" id="SSF56784">
    <property type="entry name" value="HAD-like"/>
    <property type="match status" value="1"/>
</dbReference>
<comment type="caution">
    <text evidence="1">The sequence shown here is derived from an EMBL/GenBank/DDBJ whole genome shotgun (WGS) entry which is preliminary data.</text>
</comment>
<dbReference type="PRINTS" id="PR00413">
    <property type="entry name" value="HADHALOGNASE"/>
</dbReference>
<dbReference type="RefSeq" id="WP_209459576.1">
    <property type="nucleotide sequence ID" value="NZ_JAGGKC010000014.1"/>
</dbReference>
<dbReference type="Pfam" id="PF00702">
    <property type="entry name" value="Hydrolase"/>
    <property type="match status" value="1"/>
</dbReference>